<comment type="caution">
    <text evidence="1">The sequence shown here is derived from an EMBL/GenBank/DDBJ whole genome shotgun (WGS) entry which is preliminary data.</text>
</comment>
<organism evidence="1 2">
    <name type="scientific">Helianthus annuus</name>
    <name type="common">Common sunflower</name>
    <dbReference type="NCBI Taxonomy" id="4232"/>
    <lineage>
        <taxon>Eukaryota</taxon>
        <taxon>Viridiplantae</taxon>
        <taxon>Streptophyta</taxon>
        <taxon>Embryophyta</taxon>
        <taxon>Tracheophyta</taxon>
        <taxon>Spermatophyta</taxon>
        <taxon>Magnoliopsida</taxon>
        <taxon>eudicotyledons</taxon>
        <taxon>Gunneridae</taxon>
        <taxon>Pentapetalae</taxon>
        <taxon>asterids</taxon>
        <taxon>campanulids</taxon>
        <taxon>Asterales</taxon>
        <taxon>Asteraceae</taxon>
        <taxon>Asteroideae</taxon>
        <taxon>Heliantheae alliance</taxon>
        <taxon>Heliantheae</taxon>
        <taxon>Helianthus</taxon>
    </lineage>
</organism>
<dbReference type="Proteomes" id="UP000215914">
    <property type="component" value="Unassembled WGS sequence"/>
</dbReference>
<evidence type="ECO:0000313" key="1">
    <source>
        <dbReference type="EMBL" id="KAF5754879.1"/>
    </source>
</evidence>
<reference evidence="1" key="1">
    <citation type="journal article" date="2017" name="Nature">
        <title>The sunflower genome provides insights into oil metabolism, flowering and Asterid evolution.</title>
        <authorList>
            <person name="Badouin H."/>
            <person name="Gouzy J."/>
            <person name="Grassa C.J."/>
            <person name="Murat F."/>
            <person name="Staton S.E."/>
            <person name="Cottret L."/>
            <person name="Lelandais-Briere C."/>
            <person name="Owens G.L."/>
            <person name="Carrere S."/>
            <person name="Mayjonade B."/>
            <person name="Legrand L."/>
            <person name="Gill N."/>
            <person name="Kane N.C."/>
            <person name="Bowers J.E."/>
            <person name="Hubner S."/>
            <person name="Bellec A."/>
            <person name="Berard A."/>
            <person name="Berges H."/>
            <person name="Blanchet N."/>
            <person name="Boniface M.C."/>
            <person name="Brunel D."/>
            <person name="Catrice O."/>
            <person name="Chaidir N."/>
            <person name="Claudel C."/>
            <person name="Donnadieu C."/>
            <person name="Faraut T."/>
            <person name="Fievet G."/>
            <person name="Helmstetter N."/>
            <person name="King M."/>
            <person name="Knapp S.J."/>
            <person name="Lai Z."/>
            <person name="Le Paslier M.C."/>
            <person name="Lippi Y."/>
            <person name="Lorenzon L."/>
            <person name="Mandel J.R."/>
            <person name="Marage G."/>
            <person name="Marchand G."/>
            <person name="Marquand E."/>
            <person name="Bret-Mestries E."/>
            <person name="Morien E."/>
            <person name="Nambeesan S."/>
            <person name="Nguyen T."/>
            <person name="Pegot-Espagnet P."/>
            <person name="Pouilly N."/>
            <person name="Raftis F."/>
            <person name="Sallet E."/>
            <person name="Schiex T."/>
            <person name="Thomas J."/>
            <person name="Vandecasteele C."/>
            <person name="Vares D."/>
            <person name="Vear F."/>
            <person name="Vautrin S."/>
            <person name="Crespi M."/>
            <person name="Mangin B."/>
            <person name="Burke J.M."/>
            <person name="Salse J."/>
            <person name="Munos S."/>
            <person name="Vincourt P."/>
            <person name="Rieseberg L.H."/>
            <person name="Langlade N.B."/>
        </authorList>
    </citation>
    <scope>NUCLEOTIDE SEQUENCE</scope>
    <source>
        <tissue evidence="1">Leaves</tissue>
    </source>
</reference>
<evidence type="ECO:0000313" key="2">
    <source>
        <dbReference type="Proteomes" id="UP000215914"/>
    </source>
</evidence>
<protein>
    <submittedName>
        <fullName evidence="1">Uncharacterized protein</fullName>
    </submittedName>
</protein>
<name>A0A9K3DHR1_HELAN</name>
<gene>
    <name evidence="1" type="ORF">HanXRQr2_Chr17g0796261</name>
</gene>
<keyword evidence="2" id="KW-1185">Reference proteome</keyword>
<reference evidence="1" key="2">
    <citation type="submission" date="2020-06" db="EMBL/GenBank/DDBJ databases">
        <title>Helianthus annuus Genome sequencing and assembly Release 2.</title>
        <authorList>
            <person name="Gouzy J."/>
            <person name="Langlade N."/>
            <person name="Munos S."/>
        </authorList>
    </citation>
    <scope>NUCLEOTIDE SEQUENCE</scope>
    <source>
        <tissue evidence="1">Leaves</tissue>
    </source>
</reference>
<proteinExistence type="predicted"/>
<dbReference type="AlphaFoldDB" id="A0A9K3DHR1"/>
<dbReference type="Gramene" id="mRNA:HanXRQr2_Chr17g0796261">
    <property type="protein sequence ID" value="mRNA:HanXRQr2_Chr17g0796261"/>
    <property type="gene ID" value="HanXRQr2_Chr17g0796261"/>
</dbReference>
<dbReference type="EMBL" id="MNCJ02000332">
    <property type="protein sequence ID" value="KAF5754879.1"/>
    <property type="molecule type" value="Genomic_DNA"/>
</dbReference>
<accession>A0A9K3DHR1</accession>
<sequence length="121" mass="14235">MIVGQTERINRHCQIHEQLLDIRRGCYSRVHSVVDEHSGLCVPDETQTEVFLIMGDMLHSYVKWPRQYVKLLNGDAPSKSSGYMVIKHMKEFIDSIQHDLVNRLWNEEEHFEESQIENLVV</sequence>